<feature type="compositionally biased region" description="Acidic residues" evidence="1">
    <location>
        <begin position="306"/>
        <end position="316"/>
    </location>
</feature>
<dbReference type="RefSeq" id="WP_189246605.1">
    <property type="nucleotide sequence ID" value="NZ_BMQJ01000005.1"/>
</dbReference>
<accession>A0ABQ2QTV2</accession>
<name>A0ABQ2QTV2_9ACTN</name>
<proteinExistence type="predicted"/>
<feature type="transmembrane region" description="Helical" evidence="2">
    <location>
        <begin position="541"/>
        <end position="564"/>
    </location>
</feature>
<protein>
    <recommendedName>
        <fullName evidence="3">Acyltransferase 3 domain-containing protein</fullName>
    </recommendedName>
</protein>
<evidence type="ECO:0000313" key="5">
    <source>
        <dbReference type="Proteomes" id="UP000611554"/>
    </source>
</evidence>
<dbReference type="EMBL" id="BMQJ01000005">
    <property type="protein sequence ID" value="GGP93899.1"/>
    <property type="molecule type" value="Genomic_DNA"/>
</dbReference>
<dbReference type="PANTHER" id="PTHR37312:SF1">
    <property type="entry name" value="MEMBRANE-BOUND ACYLTRANSFERASE YKRP-RELATED"/>
    <property type="match status" value="1"/>
</dbReference>
<evidence type="ECO:0000313" key="4">
    <source>
        <dbReference type="EMBL" id="GGP93899.1"/>
    </source>
</evidence>
<feature type="transmembrane region" description="Helical" evidence="2">
    <location>
        <begin position="500"/>
        <end position="521"/>
    </location>
</feature>
<organism evidence="4 5">
    <name type="scientific">Streptosporangium pseudovulgare</name>
    <dbReference type="NCBI Taxonomy" id="35765"/>
    <lineage>
        <taxon>Bacteria</taxon>
        <taxon>Bacillati</taxon>
        <taxon>Actinomycetota</taxon>
        <taxon>Actinomycetes</taxon>
        <taxon>Streptosporangiales</taxon>
        <taxon>Streptosporangiaceae</taxon>
        <taxon>Streptosporangium</taxon>
    </lineage>
</organism>
<feature type="compositionally biased region" description="Basic and acidic residues" evidence="1">
    <location>
        <begin position="50"/>
        <end position="83"/>
    </location>
</feature>
<feature type="compositionally biased region" description="Basic and acidic residues" evidence="1">
    <location>
        <begin position="203"/>
        <end position="216"/>
    </location>
</feature>
<dbReference type="InterPro" id="IPR052734">
    <property type="entry name" value="Nod_factor_acetyltransferase"/>
</dbReference>
<feature type="domain" description="Acyltransferase 3" evidence="3">
    <location>
        <begin position="327"/>
        <end position="623"/>
    </location>
</feature>
<keyword evidence="2" id="KW-1133">Transmembrane helix</keyword>
<dbReference type="Pfam" id="PF01757">
    <property type="entry name" value="Acyl_transf_3"/>
    <property type="match status" value="1"/>
</dbReference>
<reference evidence="5" key="1">
    <citation type="journal article" date="2019" name="Int. J. Syst. Evol. Microbiol.">
        <title>The Global Catalogue of Microorganisms (GCM) 10K type strain sequencing project: providing services to taxonomists for standard genome sequencing and annotation.</title>
        <authorList>
            <consortium name="The Broad Institute Genomics Platform"/>
            <consortium name="The Broad Institute Genome Sequencing Center for Infectious Disease"/>
            <person name="Wu L."/>
            <person name="Ma J."/>
        </authorList>
    </citation>
    <scope>NUCLEOTIDE SEQUENCE [LARGE SCALE GENOMIC DNA]</scope>
    <source>
        <strain evidence="5">JCM 3115</strain>
    </source>
</reference>
<feature type="compositionally biased region" description="Low complexity" evidence="1">
    <location>
        <begin position="102"/>
        <end position="123"/>
    </location>
</feature>
<gene>
    <name evidence="4" type="ORF">GCM10010140_24550</name>
</gene>
<sequence length="689" mass="75157">MSDPRFPFQVPPPRDDGPGGSEGGQDRTPDRWPASEAPQPSWPEPPGESGRGRRGGDRGHRGDGRDHRGDGDRHGDGRDRDEGPGEVTAWGYPPYREPAQESGASPWDSPAPASPWDSPAPGSHEAPGRHAHGSHEAPRREAHGFHEAPGRHAPASGRGETPGWGAESPTPRDGWAPSRAEEPWAPSGVEEPWTPAGVEEPWDPPRARAPYHDRTAQDPWAPGAAAPRGGVPDPRGPRSTRSAPAGRTPDPLDPAWTPAPTGAHIPAWASAAPAPARPESGTGERPFSYWDKPQTESSRWGHYPEADEEPRPEEEPPAPPAKKKREPYLDNVKFVLIVLVVTGHSLVPTLAAHSSKAAYLFIYTFHMPAFVLVSGYLGRNFWNSNAKINKLVDTMLVPYAVVELGYALLRYAVGQKWSLTIIDPAWLNWYLVALVLWRISTPIWNRMRQPVLVALVVSMVAGFSEISGDFSIDRFFGLLPFYVIGLVLKPEHFDLLKPLWVRITGGVVLAAGAAVAIFIAPHISLKPVYYRYSFKSMDMSWWLGLGVRGAMLLAGLALSVALLAVVPRRQTWFSDLGTRTLYAYLLHGVVVLIAKDQKWLSLPWLYGPLGVIAITCSALVLAIILCLPVTRTAFKWLLEPRLVWLYRRPAGEAARPPTTVPAADMPAAATPIDPAAGPARRESSAPLPR</sequence>
<keyword evidence="2" id="KW-0812">Transmembrane</keyword>
<feature type="transmembrane region" description="Helical" evidence="2">
    <location>
        <begin position="357"/>
        <end position="379"/>
    </location>
</feature>
<feature type="compositionally biased region" description="Basic and acidic residues" evidence="1">
    <location>
        <begin position="133"/>
        <end position="150"/>
    </location>
</feature>
<evidence type="ECO:0000256" key="2">
    <source>
        <dbReference type="SAM" id="Phobius"/>
    </source>
</evidence>
<feature type="transmembrane region" description="Helical" evidence="2">
    <location>
        <begin position="576"/>
        <end position="594"/>
    </location>
</feature>
<feature type="compositionally biased region" description="Low complexity" evidence="1">
    <location>
        <begin position="219"/>
        <end position="233"/>
    </location>
</feature>
<evidence type="ECO:0000259" key="3">
    <source>
        <dbReference type="Pfam" id="PF01757"/>
    </source>
</evidence>
<feature type="transmembrane region" description="Helical" evidence="2">
    <location>
        <begin position="417"/>
        <end position="437"/>
    </location>
</feature>
<comment type="caution">
    <text evidence="4">The sequence shown here is derived from an EMBL/GenBank/DDBJ whole genome shotgun (WGS) entry which is preliminary data.</text>
</comment>
<keyword evidence="2" id="KW-0472">Membrane</keyword>
<keyword evidence="5" id="KW-1185">Reference proteome</keyword>
<feature type="region of interest" description="Disordered" evidence="1">
    <location>
        <begin position="653"/>
        <end position="689"/>
    </location>
</feature>
<feature type="transmembrane region" description="Helical" evidence="2">
    <location>
        <begin position="606"/>
        <end position="627"/>
    </location>
</feature>
<dbReference type="Proteomes" id="UP000611554">
    <property type="component" value="Unassembled WGS sequence"/>
</dbReference>
<dbReference type="PANTHER" id="PTHR37312">
    <property type="entry name" value="MEMBRANE-BOUND ACYLTRANSFERASE YKRP-RELATED"/>
    <property type="match status" value="1"/>
</dbReference>
<dbReference type="InterPro" id="IPR002656">
    <property type="entry name" value="Acyl_transf_3_dom"/>
</dbReference>
<evidence type="ECO:0000256" key="1">
    <source>
        <dbReference type="SAM" id="MobiDB-lite"/>
    </source>
</evidence>
<feature type="transmembrane region" description="Helical" evidence="2">
    <location>
        <begin position="391"/>
        <end position="411"/>
    </location>
</feature>
<feature type="region of interest" description="Disordered" evidence="1">
    <location>
        <begin position="1"/>
        <end position="324"/>
    </location>
</feature>
<feature type="transmembrane region" description="Helical" evidence="2">
    <location>
        <begin position="332"/>
        <end position="351"/>
    </location>
</feature>
<feature type="compositionally biased region" description="Low complexity" evidence="1">
    <location>
        <begin position="263"/>
        <end position="278"/>
    </location>
</feature>